<dbReference type="InterPro" id="IPR016169">
    <property type="entry name" value="FAD-bd_PCMH_sub2"/>
</dbReference>
<dbReference type="InterPro" id="IPR036318">
    <property type="entry name" value="FAD-bd_PCMH-like_sf"/>
</dbReference>
<dbReference type="PROSITE" id="PS51387">
    <property type="entry name" value="FAD_PCMH"/>
    <property type="match status" value="1"/>
</dbReference>
<evidence type="ECO:0000313" key="4">
    <source>
        <dbReference type="EMBL" id="KXX78001.1"/>
    </source>
</evidence>
<dbReference type="InterPro" id="IPR016166">
    <property type="entry name" value="FAD-bd_PCMH"/>
</dbReference>
<dbReference type="Pfam" id="PF01565">
    <property type="entry name" value="FAD_binding_4"/>
    <property type="match status" value="1"/>
</dbReference>
<organism evidence="4 5">
    <name type="scientific">Madurella mycetomatis</name>
    <dbReference type="NCBI Taxonomy" id="100816"/>
    <lineage>
        <taxon>Eukaryota</taxon>
        <taxon>Fungi</taxon>
        <taxon>Dikarya</taxon>
        <taxon>Ascomycota</taxon>
        <taxon>Pezizomycotina</taxon>
        <taxon>Sordariomycetes</taxon>
        <taxon>Sordariomycetidae</taxon>
        <taxon>Sordariales</taxon>
        <taxon>Sordariales incertae sedis</taxon>
        <taxon>Madurella</taxon>
    </lineage>
</organism>
<dbReference type="GO" id="GO:0071949">
    <property type="term" value="F:FAD binding"/>
    <property type="evidence" value="ECO:0007669"/>
    <property type="project" value="InterPro"/>
</dbReference>
<dbReference type="SUPFAM" id="SSF56176">
    <property type="entry name" value="FAD-binding/transporter-associated domain-like"/>
    <property type="match status" value="1"/>
</dbReference>
<keyword evidence="2" id="KW-0560">Oxidoreductase</keyword>
<gene>
    <name evidence="4" type="ORF">MMYC01_205142</name>
</gene>
<dbReference type="InterPro" id="IPR006094">
    <property type="entry name" value="Oxid_FAD_bind_N"/>
</dbReference>
<sequence>MAYTFTNNSCNPWLDRTAPCTIGSHVVYAINATDPTHLQRGISFAKRHNIRLVIRNTGHDYLGRSTGAHSLALWTRNLRSMELLDYRSSVYTGPAIMMGAGVLAIEAYRFADSHNVVVVGGNCPSVGMTGGYAQGGGISLLSSVYGLGADQVLEWTVITADGELVTANSTHHPDLYWALRGGGGGTFGVVVSMTVKVFPDTYTSSAAITVPDNGANIDAIYAAFKAFITTQLPTLVDRGIYIPWVLTPAGFHLEARIAAGLHKDELDGLLQPTLSILEDAQLEYNYSSFETPTFLGTYEGAPGASNVSDYVTGGRLISRSALQSDPDGLVAALRHIGSQAFLTGVSFNVNTTRSGMSPDEVAANPYFRESIFNLFFGLPIDYQDWDINLARMDKITNDDLNQLEKVAPNGGAYLNEADIAQPDFQSVFYGNHYPRLERIKQRYDPDGVFYAKTAVGSERWEERENGRLCKVKAPERNVGDKVVKYSERCDLLWDYRTRRG</sequence>
<evidence type="ECO:0000313" key="5">
    <source>
        <dbReference type="Proteomes" id="UP000078237"/>
    </source>
</evidence>
<evidence type="ECO:0000256" key="1">
    <source>
        <dbReference type="ARBA" id="ARBA00005466"/>
    </source>
</evidence>
<dbReference type="OrthoDB" id="9983560at2759"/>
<dbReference type="EMBL" id="LCTW02000137">
    <property type="protein sequence ID" value="KXX78001.1"/>
    <property type="molecule type" value="Genomic_DNA"/>
</dbReference>
<name>A0A175W3H3_9PEZI</name>
<dbReference type="PANTHER" id="PTHR13878">
    <property type="entry name" value="GULONOLACTONE OXIDASE"/>
    <property type="match status" value="1"/>
</dbReference>
<dbReference type="GO" id="GO:0016491">
    <property type="term" value="F:oxidoreductase activity"/>
    <property type="evidence" value="ECO:0007669"/>
    <property type="project" value="UniProtKB-KW"/>
</dbReference>
<keyword evidence="5" id="KW-1185">Reference proteome</keyword>
<dbReference type="PANTHER" id="PTHR13878:SF91">
    <property type="entry name" value="FAD BINDING DOMAIN PROTEIN (AFU_ORTHOLOGUE AFUA_6G12070)-RELATED"/>
    <property type="match status" value="1"/>
</dbReference>
<reference evidence="4 5" key="1">
    <citation type="journal article" date="2016" name="Genome Announc.">
        <title>Genome Sequence of Madurella mycetomatis mm55, Isolated from a Human Mycetoma Case in Sudan.</title>
        <authorList>
            <person name="Smit S."/>
            <person name="Derks M.F."/>
            <person name="Bervoets S."/>
            <person name="Fahal A."/>
            <person name="van Leeuwen W."/>
            <person name="van Belkum A."/>
            <person name="van de Sande W.W."/>
        </authorList>
    </citation>
    <scope>NUCLEOTIDE SEQUENCE [LARGE SCALE GENOMIC DNA]</scope>
    <source>
        <strain evidence="5">mm55</strain>
    </source>
</reference>
<dbReference type="AlphaFoldDB" id="A0A175W3H3"/>
<proteinExistence type="inferred from homology"/>
<dbReference type="Pfam" id="PF08031">
    <property type="entry name" value="BBE"/>
    <property type="match status" value="1"/>
</dbReference>
<dbReference type="VEuPathDB" id="FungiDB:MMYC01_205142"/>
<accession>A0A175W3H3</accession>
<protein>
    <submittedName>
        <fullName evidence="4">6-hydroxy-D-nicotine oxidase</fullName>
    </submittedName>
</protein>
<dbReference type="Proteomes" id="UP000078237">
    <property type="component" value="Unassembled WGS sequence"/>
</dbReference>
<dbReference type="InterPro" id="IPR050432">
    <property type="entry name" value="FAD-linked_Oxidoreductases_BP"/>
</dbReference>
<evidence type="ECO:0000256" key="2">
    <source>
        <dbReference type="ARBA" id="ARBA00023002"/>
    </source>
</evidence>
<comment type="caution">
    <text evidence="4">The sequence shown here is derived from an EMBL/GenBank/DDBJ whole genome shotgun (WGS) entry which is preliminary data.</text>
</comment>
<comment type="similarity">
    <text evidence="1">Belongs to the oxygen-dependent FAD-linked oxidoreductase family.</text>
</comment>
<feature type="domain" description="FAD-binding PCMH-type" evidence="3">
    <location>
        <begin position="21"/>
        <end position="200"/>
    </location>
</feature>
<evidence type="ECO:0000259" key="3">
    <source>
        <dbReference type="PROSITE" id="PS51387"/>
    </source>
</evidence>
<dbReference type="InterPro" id="IPR012951">
    <property type="entry name" value="BBE"/>
</dbReference>
<dbReference type="Gene3D" id="3.30.465.10">
    <property type="match status" value="2"/>
</dbReference>